<dbReference type="EMBL" id="CWQJ01000013">
    <property type="protein sequence ID" value="CSC30585.1"/>
    <property type="molecule type" value="Genomic_DNA"/>
</dbReference>
<accession>A0A655Y6L3</accession>
<evidence type="ECO:0000313" key="2">
    <source>
        <dbReference type="Proteomes" id="UP000046067"/>
    </source>
</evidence>
<name>A0A655Y6L3_VIBCL</name>
<dbReference type="AlphaFoldDB" id="A0A655Y6L3"/>
<gene>
    <name evidence="1" type="ORF">ERS013201_02309</name>
</gene>
<sequence length="82" mass="9585">MDRFTHIVVATEREGNVRHTARNHRMRQLTLNVCHCINEIQRIVIVLINSGRNGKDVRVENNIFRWEAHLIDQNVVSPTTDL</sequence>
<evidence type="ECO:0000313" key="1">
    <source>
        <dbReference type="EMBL" id="CSC30585.1"/>
    </source>
</evidence>
<organism evidence="1 2">
    <name type="scientific">Vibrio cholerae</name>
    <dbReference type="NCBI Taxonomy" id="666"/>
    <lineage>
        <taxon>Bacteria</taxon>
        <taxon>Pseudomonadati</taxon>
        <taxon>Pseudomonadota</taxon>
        <taxon>Gammaproteobacteria</taxon>
        <taxon>Vibrionales</taxon>
        <taxon>Vibrionaceae</taxon>
        <taxon>Vibrio</taxon>
    </lineage>
</organism>
<dbReference type="Proteomes" id="UP000046067">
    <property type="component" value="Unassembled WGS sequence"/>
</dbReference>
<protein>
    <submittedName>
        <fullName evidence="1">Uncharacterized protein</fullName>
    </submittedName>
</protein>
<reference evidence="1 2" key="1">
    <citation type="submission" date="2015-07" db="EMBL/GenBank/DDBJ databases">
        <authorList>
            <consortium name="Pathogen Informatics"/>
        </authorList>
    </citation>
    <scope>NUCLEOTIDE SEQUENCE [LARGE SCALE GENOMIC DNA]</scope>
    <source>
        <strain evidence="1 2">A325</strain>
    </source>
</reference>
<proteinExistence type="predicted"/>